<keyword evidence="2" id="KW-0804">Transcription</keyword>
<evidence type="ECO:0000256" key="1">
    <source>
        <dbReference type="ARBA" id="ARBA00004123"/>
    </source>
</evidence>
<keyword evidence="6" id="KW-1185">Reference proteome</keyword>
<evidence type="ECO:0000256" key="4">
    <source>
        <dbReference type="SAM" id="MobiDB-lite"/>
    </source>
</evidence>
<dbReference type="SUPFAM" id="SSF50978">
    <property type="entry name" value="WD40 repeat-like"/>
    <property type="match status" value="1"/>
</dbReference>
<sequence length="756" mass="82947">MHLRPRQSRPSYTALLDIGEDGEAEQTNPQDVESGSSGDDFKPTKENDAEIELDEVSETDASATDEPAEYVDQPSVLRRKLSGSAHVLPQHKAGPVARKQIVTLAPGLSRPVKRQNYSLPTPSADHRHRSGPLYRHKALVERLASPPKPFSECPIKYTSNWTTDAVVTDRVTKASGYNVGCGPVWEIMEDRSWWKESIPGEEEAKEENRRPKVYEELGTLGFFEALDQETGKPYLPGKVTTESEPNTRDNTVTCHFGRIDAGAPQTMRTFDAVDLSKASPGCKAYVFNAGGPVWGLDWCPIFSKDLPFREYKQYLAVAPFPSQPHSPQIGIKRSRPSPACIQIWSLSRNDSGVMEAQGDASDVEDGIGKVDCEMILCIDSGPAYELKWCPLPTNDSWSDPHSIPRKLGILAGAFEDGSMSIYAVPDPQYPLLRIELEETSIWSLDWANSELIAVGCTNGSIAVYNVKEALSAESHREILPTYYIAVHQAPIRALRWIPAPPVSADGIVQVSQNPCVIVSVGYDGCEFVTDLRDGSGNIMNRTRDVINAVTYSTHAVGPITIDHENTVKNFTISPSMLGRGHTLVEPAGPVWSLHASDYHSQLAVGSADGTLLTTNMLKSTRRGGAVPFFAHKIYQLDHNRKTGEFRMLDHFLPTETQDRPAATRARQKATPGNVESTLVNTIGTGTWPSQIGVLRVCWNTGAGLARAPFLASGTASGLCRIDWLLGRFLREKQPYGGIEGIRKEVEDAMKADGLSD</sequence>
<dbReference type="InterPro" id="IPR001680">
    <property type="entry name" value="WD40_rpt"/>
</dbReference>
<dbReference type="PANTHER" id="PTHR15052:SF2">
    <property type="entry name" value="GENERAL TRANSCRIPTION FACTOR 3C POLYPEPTIDE 2"/>
    <property type="match status" value="1"/>
</dbReference>
<evidence type="ECO:0000256" key="2">
    <source>
        <dbReference type="ARBA" id="ARBA00023163"/>
    </source>
</evidence>
<keyword evidence="3" id="KW-0539">Nucleus</keyword>
<dbReference type="SMART" id="SM00320">
    <property type="entry name" value="WD40"/>
    <property type="match status" value="3"/>
</dbReference>
<proteinExistence type="predicted"/>
<accession>A0A4Y7QIZ3</accession>
<evidence type="ECO:0000313" key="5">
    <source>
        <dbReference type="EMBL" id="TDL27316.1"/>
    </source>
</evidence>
<feature type="region of interest" description="Disordered" evidence="4">
    <location>
        <begin position="1"/>
        <end position="74"/>
    </location>
</feature>
<evidence type="ECO:0000256" key="3">
    <source>
        <dbReference type="ARBA" id="ARBA00023242"/>
    </source>
</evidence>
<dbReference type="InterPro" id="IPR036322">
    <property type="entry name" value="WD40_repeat_dom_sf"/>
</dbReference>
<dbReference type="GO" id="GO:0005634">
    <property type="term" value="C:nucleus"/>
    <property type="evidence" value="ECO:0007669"/>
    <property type="project" value="UniProtKB-SubCell"/>
</dbReference>
<dbReference type="Gene3D" id="2.130.10.10">
    <property type="entry name" value="YVTN repeat-like/Quinoprotein amine dehydrogenase"/>
    <property type="match status" value="1"/>
</dbReference>
<dbReference type="OrthoDB" id="4703at2759"/>
<reference evidence="5 6" key="1">
    <citation type="submission" date="2018-06" db="EMBL/GenBank/DDBJ databases">
        <title>A transcriptomic atlas of mushroom development highlights an independent origin of complex multicellularity.</title>
        <authorList>
            <consortium name="DOE Joint Genome Institute"/>
            <person name="Krizsan K."/>
            <person name="Almasi E."/>
            <person name="Merenyi Z."/>
            <person name="Sahu N."/>
            <person name="Viragh M."/>
            <person name="Koszo T."/>
            <person name="Mondo S."/>
            <person name="Kiss B."/>
            <person name="Balint B."/>
            <person name="Kues U."/>
            <person name="Barry K."/>
            <person name="Hegedus J.C."/>
            <person name="Henrissat B."/>
            <person name="Johnson J."/>
            <person name="Lipzen A."/>
            <person name="Ohm R."/>
            <person name="Nagy I."/>
            <person name="Pangilinan J."/>
            <person name="Yan J."/>
            <person name="Xiong Y."/>
            <person name="Grigoriev I.V."/>
            <person name="Hibbett D.S."/>
            <person name="Nagy L.G."/>
        </authorList>
    </citation>
    <scope>NUCLEOTIDE SEQUENCE [LARGE SCALE GENOMIC DNA]</scope>
    <source>
        <strain evidence="5 6">SZMC22713</strain>
    </source>
</reference>
<dbReference type="InterPro" id="IPR052416">
    <property type="entry name" value="GTF3C_component"/>
</dbReference>
<gene>
    <name evidence="5" type="ORF">BD410DRAFT_818788</name>
</gene>
<evidence type="ECO:0000313" key="6">
    <source>
        <dbReference type="Proteomes" id="UP000294933"/>
    </source>
</evidence>
<dbReference type="EMBL" id="ML170159">
    <property type="protein sequence ID" value="TDL27316.1"/>
    <property type="molecule type" value="Genomic_DNA"/>
</dbReference>
<dbReference type="VEuPathDB" id="FungiDB:BD410DRAFT_818788"/>
<dbReference type="InterPro" id="IPR015943">
    <property type="entry name" value="WD40/YVTN_repeat-like_dom_sf"/>
</dbReference>
<dbReference type="GO" id="GO:0006383">
    <property type="term" value="P:transcription by RNA polymerase III"/>
    <property type="evidence" value="ECO:0007669"/>
    <property type="project" value="TreeGrafter"/>
</dbReference>
<protein>
    <recommendedName>
        <fullName evidence="7">WD40 repeat-like protein</fullName>
    </recommendedName>
</protein>
<organism evidence="5 6">
    <name type="scientific">Rickenella mellea</name>
    <dbReference type="NCBI Taxonomy" id="50990"/>
    <lineage>
        <taxon>Eukaryota</taxon>
        <taxon>Fungi</taxon>
        <taxon>Dikarya</taxon>
        <taxon>Basidiomycota</taxon>
        <taxon>Agaricomycotina</taxon>
        <taxon>Agaricomycetes</taxon>
        <taxon>Hymenochaetales</taxon>
        <taxon>Rickenellaceae</taxon>
        <taxon>Rickenella</taxon>
    </lineage>
</organism>
<comment type="subcellular location">
    <subcellularLocation>
        <location evidence="1">Nucleus</location>
    </subcellularLocation>
</comment>
<dbReference type="Proteomes" id="UP000294933">
    <property type="component" value="Unassembled WGS sequence"/>
</dbReference>
<dbReference type="GO" id="GO:0000127">
    <property type="term" value="C:transcription factor TFIIIC complex"/>
    <property type="evidence" value="ECO:0007669"/>
    <property type="project" value="TreeGrafter"/>
</dbReference>
<feature type="compositionally biased region" description="Acidic residues" evidence="4">
    <location>
        <begin position="49"/>
        <end position="58"/>
    </location>
</feature>
<feature type="compositionally biased region" description="Polar residues" evidence="4">
    <location>
        <begin position="25"/>
        <end position="37"/>
    </location>
</feature>
<dbReference type="STRING" id="50990.A0A4Y7QIZ3"/>
<name>A0A4Y7QIZ3_9AGAM</name>
<evidence type="ECO:0008006" key="7">
    <source>
        <dbReference type="Google" id="ProtNLM"/>
    </source>
</evidence>
<dbReference type="AlphaFoldDB" id="A0A4Y7QIZ3"/>
<dbReference type="PANTHER" id="PTHR15052">
    <property type="entry name" value="RNA POLYMERASE III TRANSCRIPTION INITIATION FACTOR COMPLEX SUBUNIT"/>
    <property type="match status" value="1"/>
</dbReference>
<feature type="compositionally biased region" description="Basic and acidic residues" evidence="4">
    <location>
        <begin position="39"/>
        <end position="48"/>
    </location>
</feature>